<accession>A0ABP0GGV6</accession>
<evidence type="ECO:0000313" key="2">
    <source>
        <dbReference type="Proteomes" id="UP001642483"/>
    </source>
</evidence>
<name>A0ABP0GGV6_CLALP</name>
<dbReference type="EMBL" id="CAWYQH010000114">
    <property type="protein sequence ID" value="CAK8690183.1"/>
    <property type="molecule type" value="Genomic_DNA"/>
</dbReference>
<protein>
    <submittedName>
        <fullName evidence="1">Uncharacterized protein</fullName>
    </submittedName>
</protein>
<reference evidence="1 2" key="1">
    <citation type="submission" date="2024-02" db="EMBL/GenBank/DDBJ databases">
        <authorList>
            <person name="Daric V."/>
            <person name="Darras S."/>
        </authorList>
    </citation>
    <scope>NUCLEOTIDE SEQUENCE [LARGE SCALE GENOMIC DNA]</scope>
</reference>
<comment type="caution">
    <text evidence="1">The sequence shown here is derived from an EMBL/GenBank/DDBJ whole genome shotgun (WGS) entry which is preliminary data.</text>
</comment>
<dbReference type="Proteomes" id="UP001642483">
    <property type="component" value="Unassembled WGS sequence"/>
</dbReference>
<evidence type="ECO:0000313" key="1">
    <source>
        <dbReference type="EMBL" id="CAK8690183.1"/>
    </source>
</evidence>
<organism evidence="1 2">
    <name type="scientific">Clavelina lepadiformis</name>
    <name type="common">Light-bulb sea squirt</name>
    <name type="synonym">Ascidia lepadiformis</name>
    <dbReference type="NCBI Taxonomy" id="159417"/>
    <lineage>
        <taxon>Eukaryota</taxon>
        <taxon>Metazoa</taxon>
        <taxon>Chordata</taxon>
        <taxon>Tunicata</taxon>
        <taxon>Ascidiacea</taxon>
        <taxon>Aplousobranchia</taxon>
        <taxon>Clavelinidae</taxon>
        <taxon>Clavelina</taxon>
    </lineage>
</organism>
<proteinExistence type="predicted"/>
<keyword evidence="2" id="KW-1185">Reference proteome</keyword>
<gene>
    <name evidence="1" type="ORF">CVLEPA_LOCUS22818</name>
</gene>
<sequence length="69" mass="7960">MHILLIRFLNKLKEKLNPKNQAGTHRQETIKLLNEANCSTILNDNRPTAFEIPEWLCSAFLVVILLLSM</sequence>